<dbReference type="InterPro" id="IPR036034">
    <property type="entry name" value="PDZ_sf"/>
</dbReference>
<dbReference type="RefSeq" id="XP_013789829.2">
    <property type="nucleotide sequence ID" value="XM_013934375.2"/>
</dbReference>
<proteinExistence type="inferred from homology"/>
<accession>A0ABM1BW52</accession>
<dbReference type="SMART" id="SM00228">
    <property type="entry name" value="PDZ"/>
    <property type="match status" value="1"/>
</dbReference>
<organism evidence="4 5">
    <name type="scientific">Limulus polyphemus</name>
    <name type="common">Atlantic horseshoe crab</name>
    <dbReference type="NCBI Taxonomy" id="6850"/>
    <lineage>
        <taxon>Eukaryota</taxon>
        <taxon>Metazoa</taxon>
        <taxon>Ecdysozoa</taxon>
        <taxon>Arthropoda</taxon>
        <taxon>Chelicerata</taxon>
        <taxon>Merostomata</taxon>
        <taxon>Xiphosura</taxon>
        <taxon>Limulidae</taxon>
        <taxon>Limulus</taxon>
    </lineage>
</organism>
<dbReference type="InterPro" id="IPR017379">
    <property type="entry name" value="GIPC1/2/3"/>
</dbReference>
<dbReference type="PROSITE" id="PS50106">
    <property type="entry name" value="PDZ"/>
    <property type="match status" value="1"/>
</dbReference>
<name>A0ABM1BW52_LIMPO</name>
<dbReference type="PANTHER" id="PTHR12259">
    <property type="entry name" value="RGS-GAIP INTERACTING PROTEIN GIPC"/>
    <property type="match status" value="1"/>
</dbReference>
<dbReference type="Gene3D" id="2.30.42.10">
    <property type="match status" value="1"/>
</dbReference>
<dbReference type="InterPro" id="IPR055349">
    <property type="entry name" value="GH2_GIPC"/>
</dbReference>
<evidence type="ECO:0000313" key="5">
    <source>
        <dbReference type="RefSeq" id="XP_013789829.2"/>
    </source>
</evidence>
<dbReference type="InterPro" id="IPR001478">
    <property type="entry name" value="PDZ"/>
</dbReference>
<dbReference type="CDD" id="cd06707">
    <property type="entry name" value="PDZ_GIPC"/>
    <property type="match status" value="1"/>
</dbReference>
<gene>
    <name evidence="5" type="primary">LOC106473697</name>
</gene>
<comment type="similarity">
    <text evidence="1">Belongs to the GIPC family.</text>
</comment>
<feature type="domain" description="PDZ" evidence="3">
    <location>
        <begin position="25"/>
        <end position="93"/>
    </location>
</feature>
<sequence length="236" mass="25937">MNQLLGGQIGLDDFIFVHRKGQTKEVEINKTDDALGLTITDNGAGYAFIKRIKEGSLIDRLSNFIQVGDHVEKINGQNMVGCRHFEVARALKNIPKGSIFTLRLVEPLRAGFSHIGPRAGPGGSGKKSYGSGKETLRLRSKGPATVEEAPDDVVNTAVEKINSLLETYMGINDSELATRIWEQGHKINNPADFAIAVEESDLEAFGFSEDFIFDLWGAIKDAKDGRLKKDDEDTLF</sequence>
<dbReference type="SUPFAM" id="SSF50156">
    <property type="entry name" value="PDZ domain-like"/>
    <property type="match status" value="1"/>
</dbReference>
<evidence type="ECO:0000259" key="3">
    <source>
        <dbReference type="PROSITE" id="PS50106"/>
    </source>
</evidence>
<protein>
    <submittedName>
        <fullName evidence="5">PDZ domain-containing protein GIPC1-like</fullName>
    </submittedName>
</protein>
<dbReference type="Pfam" id="PF25082">
    <property type="entry name" value="GIPC1_GH2"/>
    <property type="match status" value="1"/>
</dbReference>
<evidence type="ECO:0000313" key="4">
    <source>
        <dbReference type="Proteomes" id="UP000694941"/>
    </source>
</evidence>
<dbReference type="CDD" id="cd21180">
    <property type="entry name" value="GH2_GIPC"/>
    <property type="match status" value="1"/>
</dbReference>
<dbReference type="GeneID" id="106473697"/>
<reference evidence="5" key="1">
    <citation type="submission" date="2025-08" db="UniProtKB">
        <authorList>
            <consortium name="RefSeq"/>
        </authorList>
    </citation>
    <scope>IDENTIFICATION</scope>
    <source>
        <tissue evidence="5">Muscle</tissue>
    </source>
</reference>
<dbReference type="PANTHER" id="PTHR12259:SF1">
    <property type="entry name" value="GH21964P"/>
    <property type="match status" value="1"/>
</dbReference>
<evidence type="ECO:0000256" key="1">
    <source>
        <dbReference type="ARBA" id="ARBA00009011"/>
    </source>
</evidence>
<dbReference type="Pfam" id="PF00595">
    <property type="entry name" value="PDZ"/>
    <property type="match status" value="1"/>
</dbReference>
<keyword evidence="4" id="KW-1185">Reference proteome</keyword>
<evidence type="ECO:0000256" key="2">
    <source>
        <dbReference type="SAM" id="MobiDB-lite"/>
    </source>
</evidence>
<feature type="region of interest" description="Disordered" evidence="2">
    <location>
        <begin position="116"/>
        <end position="145"/>
    </location>
</feature>
<dbReference type="Proteomes" id="UP000694941">
    <property type="component" value="Unplaced"/>
</dbReference>